<sequence>MDISIIFRIAVVGIIITIICQILKKSDRDDIATIVSLVGLIIVLTVVITMIADLFEQIMALFDSLG</sequence>
<protein>
    <submittedName>
        <fullName evidence="2">Stage III sporulation protein AC</fullName>
    </submittedName>
</protein>
<gene>
    <name evidence="2" type="primary">spoIIIAC</name>
    <name evidence="2" type="ORF">IAB94_02410</name>
</gene>
<keyword evidence="1" id="KW-1133">Transmembrane helix</keyword>
<dbReference type="Pfam" id="PF06686">
    <property type="entry name" value="SpoIIIAC"/>
    <property type="match status" value="1"/>
</dbReference>
<keyword evidence="1" id="KW-0812">Transmembrane</keyword>
<dbReference type="NCBIfam" id="TIGR02848">
    <property type="entry name" value="spore_III_AC"/>
    <property type="match status" value="1"/>
</dbReference>
<dbReference type="AlphaFoldDB" id="A0A9D1E5Y3"/>
<dbReference type="EMBL" id="DVHK01000059">
    <property type="protein sequence ID" value="HIR66885.1"/>
    <property type="molecule type" value="Genomic_DNA"/>
</dbReference>
<reference evidence="2" key="2">
    <citation type="journal article" date="2021" name="PeerJ">
        <title>Extensive microbial diversity within the chicken gut microbiome revealed by metagenomics and culture.</title>
        <authorList>
            <person name="Gilroy R."/>
            <person name="Ravi A."/>
            <person name="Getino M."/>
            <person name="Pursley I."/>
            <person name="Horton D.L."/>
            <person name="Alikhan N.F."/>
            <person name="Baker D."/>
            <person name="Gharbi K."/>
            <person name="Hall N."/>
            <person name="Watson M."/>
            <person name="Adriaenssens E.M."/>
            <person name="Foster-Nyarko E."/>
            <person name="Jarju S."/>
            <person name="Secka A."/>
            <person name="Antonio M."/>
            <person name="Oren A."/>
            <person name="Chaudhuri R.R."/>
            <person name="La Ragione R."/>
            <person name="Hildebrand F."/>
            <person name="Pallen M.J."/>
        </authorList>
    </citation>
    <scope>NUCLEOTIDE SEQUENCE</scope>
    <source>
        <strain evidence="2">ChiW16-3235</strain>
    </source>
</reference>
<dbReference type="InterPro" id="IPR009570">
    <property type="entry name" value="Spore_III_AC"/>
</dbReference>
<feature type="transmembrane region" description="Helical" evidence="1">
    <location>
        <begin position="6"/>
        <end position="24"/>
    </location>
</feature>
<accession>A0A9D1E5Y3</accession>
<keyword evidence="1" id="KW-0472">Membrane</keyword>
<comment type="caution">
    <text evidence="2">The sequence shown here is derived from an EMBL/GenBank/DDBJ whole genome shotgun (WGS) entry which is preliminary data.</text>
</comment>
<name>A0A9D1E5Y3_9FIRM</name>
<dbReference type="InterPro" id="IPR025664">
    <property type="entry name" value="Spore_III_AC/AD"/>
</dbReference>
<feature type="transmembrane region" description="Helical" evidence="1">
    <location>
        <begin position="31"/>
        <end position="52"/>
    </location>
</feature>
<dbReference type="Proteomes" id="UP000823913">
    <property type="component" value="Unassembled WGS sequence"/>
</dbReference>
<organism evidence="2 3">
    <name type="scientific">Candidatus Coproplasma avicola</name>
    <dbReference type="NCBI Taxonomy" id="2840744"/>
    <lineage>
        <taxon>Bacteria</taxon>
        <taxon>Bacillati</taxon>
        <taxon>Bacillota</taxon>
        <taxon>Clostridia</taxon>
        <taxon>Eubacteriales</taxon>
        <taxon>Candidatus Coproplasma</taxon>
    </lineage>
</organism>
<reference evidence="2" key="1">
    <citation type="submission" date="2020-10" db="EMBL/GenBank/DDBJ databases">
        <authorList>
            <person name="Gilroy R."/>
        </authorList>
    </citation>
    <scope>NUCLEOTIDE SEQUENCE</scope>
    <source>
        <strain evidence="2">ChiW16-3235</strain>
    </source>
</reference>
<evidence type="ECO:0000256" key="1">
    <source>
        <dbReference type="SAM" id="Phobius"/>
    </source>
</evidence>
<evidence type="ECO:0000313" key="2">
    <source>
        <dbReference type="EMBL" id="HIR66885.1"/>
    </source>
</evidence>
<evidence type="ECO:0000313" key="3">
    <source>
        <dbReference type="Proteomes" id="UP000823913"/>
    </source>
</evidence>
<proteinExistence type="predicted"/>